<feature type="domain" description="SLH" evidence="3">
    <location>
        <begin position="370"/>
        <end position="429"/>
    </location>
</feature>
<gene>
    <name evidence="4" type="ORF">SAMN02745823_01733</name>
</gene>
<reference evidence="4 5" key="1">
    <citation type="submission" date="2016-11" db="EMBL/GenBank/DDBJ databases">
        <authorList>
            <person name="Jaros S."/>
            <person name="Januszkiewicz K."/>
            <person name="Wedrychowicz H."/>
        </authorList>
    </citation>
    <scope>NUCLEOTIDE SEQUENCE [LARGE SCALE GENOMIC DNA]</scope>
    <source>
        <strain evidence="4 5">DSM 10068</strain>
    </source>
</reference>
<keyword evidence="2" id="KW-0732">Signal</keyword>
<evidence type="ECO:0000313" key="5">
    <source>
        <dbReference type="Proteomes" id="UP000183995"/>
    </source>
</evidence>
<evidence type="ECO:0000256" key="1">
    <source>
        <dbReference type="ARBA" id="ARBA00022737"/>
    </source>
</evidence>
<dbReference type="EMBL" id="FQXV01000005">
    <property type="protein sequence ID" value="SHH97955.1"/>
    <property type="molecule type" value="Genomic_DNA"/>
</dbReference>
<feature type="chain" id="PRO_5039309640" evidence="2">
    <location>
        <begin position="23"/>
        <end position="550"/>
    </location>
</feature>
<dbReference type="PANTHER" id="PTHR43308">
    <property type="entry name" value="OUTER MEMBRANE PROTEIN ALPHA-RELATED"/>
    <property type="match status" value="1"/>
</dbReference>
<dbReference type="Pfam" id="PF00395">
    <property type="entry name" value="SLH"/>
    <property type="match status" value="3"/>
</dbReference>
<organism evidence="4 5">
    <name type="scientific">Sporobacter termitidis DSM 10068</name>
    <dbReference type="NCBI Taxonomy" id="1123282"/>
    <lineage>
        <taxon>Bacteria</taxon>
        <taxon>Bacillati</taxon>
        <taxon>Bacillota</taxon>
        <taxon>Clostridia</taxon>
        <taxon>Eubacteriales</taxon>
        <taxon>Oscillospiraceae</taxon>
        <taxon>Sporobacter</taxon>
    </lineage>
</organism>
<keyword evidence="1" id="KW-0677">Repeat</keyword>
<evidence type="ECO:0000259" key="3">
    <source>
        <dbReference type="PROSITE" id="PS51272"/>
    </source>
</evidence>
<dbReference type="RefSeq" id="WP_073077789.1">
    <property type="nucleotide sequence ID" value="NZ_FQXV01000005.1"/>
</dbReference>
<protein>
    <submittedName>
        <fullName evidence="4">S-layer homology domain-containing protein</fullName>
    </submittedName>
</protein>
<feature type="domain" description="SLH" evidence="3">
    <location>
        <begin position="496"/>
        <end position="550"/>
    </location>
</feature>
<dbReference type="InterPro" id="IPR051465">
    <property type="entry name" value="Cell_Envelope_Struct_Comp"/>
</dbReference>
<dbReference type="InterPro" id="IPR001119">
    <property type="entry name" value="SLH_dom"/>
</dbReference>
<dbReference type="PROSITE" id="PS51272">
    <property type="entry name" value="SLH"/>
    <property type="match status" value="3"/>
</dbReference>
<feature type="signal peptide" evidence="2">
    <location>
        <begin position="1"/>
        <end position="22"/>
    </location>
</feature>
<dbReference type="STRING" id="1123282.SAMN02745823_01733"/>
<accession>A0A1M5XDK9</accession>
<dbReference type="PANTHER" id="PTHR43308:SF5">
    <property type="entry name" value="S-LAYER PROTEIN _ PEPTIDOGLYCAN ENDO-BETA-N-ACETYLGLUCOSAMINIDASE"/>
    <property type="match status" value="1"/>
</dbReference>
<name>A0A1M5XDK9_9FIRM</name>
<sequence>MKKRILSVCVLLAMLAAVLVPAGPAAEAKTTPMGQTVGEALFYITNSAGQQILVSQLPVSEMEADMEAGKIDDTLHNYALLDKYTTTLHQEAEGFTVPEFVAYAQSKSGLPALRELKLTFAGADAVRFWEIDQTGFDDYDTYTYDALYGVPRYNFPLLYRYWNYTTQDYDDPDGKMSRDQVIDHIFAGGQKETALLSVRAFSQRYMITDGKYGTGDYNMENYWHDMGLLDNERTLRLMKPMTKDDLYNKTPTAADSRYWVANILLDMAAAPDLEPLGAVVRPTAAMTEDADNYYIRFDCATPGATILYNHNYISPSYVPTMAYDGTAVVIPKSWFPSGTVTMTARAVKEGCTDAGVVTLKLTPGGTEQAWQSPFTDVKNTDWFYNAVGYVMTKGLFDTATPASFEPDAPMTRAMLATALYRLEGSPAVVSGGAFTDVPADAPDAKAVQWAFDSGIVQGDGGARFNPDGSITREQIAAMLCRYASYKKEDATPSGDVSAFPDAADISAWAEDAMKWAVGQKLISGMGNGTLSPQGTATRAQVAQILRNDAS</sequence>
<evidence type="ECO:0000313" key="4">
    <source>
        <dbReference type="EMBL" id="SHH97955.1"/>
    </source>
</evidence>
<dbReference type="AlphaFoldDB" id="A0A1M5XDK9"/>
<dbReference type="OrthoDB" id="1852644at2"/>
<evidence type="ECO:0000256" key="2">
    <source>
        <dbReference type="SAM" id="SignalP"/>
    </source>
</evidence>
<dbReference type="Proteomes" id="UP000183995">
    <property type="component" value="Unassembled WGS sequence"/>
</dbReference>
<feature type="domain" description="SLH" evidence="3">
    <location>
        <begin position="430"/>
        <end position="493"/>
    </location>
</feature>
<keyword evidence="5" id="KW-1185">Reference proteome</keyword>
<proteinExistence type="predicted"/>